<organism evidence="2 3">
    <name type="scientific">Paenibacillus larvae</name>
    <dbReference type="NCBI Taxonomy" id="1464"/>
    <lineage>
        <taxon>Bacteria</taxon>
        <taxon>Bacillati</taxon>
        <taxon>Bacillota</taxon>
        <taxon>Bacilli</taxon>
        <taxon>Bacillales</taxon>
        <taxon>Paenibacillaceae</taxon>
        <taxon>Paenibacillus</taxon>
    </lineage>
</organism>
<keyword evidence="1" id="KW-0238">DNA-binding</keyword>
<dbReference type="RefSeq" id="WP_268589415.1">
    <property type="nucleotide sequence ID" value="NZ_JAMDNE010000032.1"/>
</dbReference>
<evidence type="ECO:0000313" key="2">
    <source>
        <dbReference type="EMBL" id="MDT2251469.1"/>
    </source>
</evidence>
<dbReference type="InterPro" id="IPR010998">
    <property type="entry name" value="Integrase_recombinase_N"/>
</dbReference>
<reference evidence="2" key="2">
    <citation type="submission" date="2023-03" db="EMBL/GenBank/DDBJ databases">
        <authorList>
            <person name="Obshta O."/>
            <person name="Zabrodski M.W."/>
            <person name="Soomro T."/>
            <person name="Wilson G."/>
            <person name="Masood F."/>
            <person name="Thebeau J."/>
            <person name="Bezerra Da Silva M.C."/>
            <person name="Raza F."/>
            <person name="Biganski S."/>
            <person name="Jose M."/>
            <person name="Camilli M."/>
            <person name="Kozii I.V."/>
            <person name="Kozii R.V."/>
            <person name="Simko E."/>
            <person name="Wood S.C."/>
        </authorList>
    </citation>
    <scope>NUCLEOTIDE SEQUENCE</scope>
    <source>
        <strain evidence="2">PL001</strain>
    </source>
</reference>
<reference evidence="2" key="1">
    <citation type="journal article" date="2023" name="J. Vet. Diagn. Invest.">
        <title>Oxytetracycline-resistant Paenibacillus larvae identified in commercial beekeeping operations in Saskatchewan using pooled honey sampling.</title>
        <authorList>
            <person name="Obshta O."/>
            <person name="Zabrodski M.W."/>
            <person name="Soomro T."/>
            <person name="Wilson G."/>
            <person name="Masood F."/>
            <person name="Thebeau J."/>
            <person name="Silva M.C.B."/>
            <person name="Biganski S."/>
            <person name="Kozii I.V."/>
            <person name="Koziy R.V."/>
            <person name="Raza M.F."/>
            <person name="Jose M.S."/>
            <person name="Simko E."/>
            <person name="Wood S.C."/>
        </authorList>
    </citation>
    <scope>NUCLEOTIDE SEQUENCE</scope>
    <source>
        <strain evidence="2">PL001</strain>
    </source>
</reference>
<dbReference type="SUPFAM" id="SSF56349">
    <property type="entry name" value="DNA breaking-rejoining enzymes"/>
    <property type="match status" value="1"/>
</dbReference>
<sequence>MPSPKFVYTILKSIFGKAKQWSVIKTNPMIGVDRPKGATRSRKYYYSEQIKITLQALQKEPLKWRLFLFLI</sequence>
<dbReference type="InterPro" id="IPR011010">
    <property type="entry name" value="DNA_brk_join_enz"/>
</dbReference>
<dbReference type="Proteomes" id="UP001259239">
    <property type="component" value="Unassembled WGS sequence"/>
</dbReference>
<dbReference type="AlphaFoldDB" id="A0AAP5JSZ8"/>
<gene>
    <name evidence="2" type="ORF">P7H09_09055</name>
</gene>
<dbReference type="GO" id="GO:0003677">
    <property type="term" value="F:DNA binding"/>
    <property type="evidence" value="ECO:0007669"/>
    <property type="project" value="UniProtKB-KW"/>
</dbReference>
<evidence type="ECO:0000256" key="1">
    <source>
        <dbReference type="ARBA" id="ARBA00023125"/>
    </source>
</evidence>
<protein>
    <submittedName>
        <fullName evidence="2">Uncharacterized protein</fullName>
    </submittedName>
</protein>
<dbReference type="EMBL" id="JARQGV010000004">
    <property type="protein sequence ID" value="MDT2251469.1"/>
    <property type="molecule type" value="Genomic_DNA"/>
</dbReference>
<name>A0AAP5JSZ8_9BACL</name>
<accession>A0AAP5JSZ8</accession>
<proteinExistence type="predicted"/>
<comment type="caution">
    <text evidence="2">The sequence shown here is derived from an EMBL/GenBank/DDBJ whole genome shotgun (WGS) entry which is preliminary data.</text>
</comment>
<dbReference type="Gene3D" id="1.10.150.130">
    <property type="match status" value="1"/>
</dbReference>
<evidence type="ECO:0000313" key="3">
    <source>
        <dbReference type="Proteomes" id="UP001259239"/>
    </source>
</evidence>